<evidence type="ECO:0000313" key="5">
    <source>
        <dbReference type="EMBL" id="GGA77778.1"/>
    </source>
</evidence>
<dbReference type="InterPro" id="IPR029062">
    <property type="entry name" value="Class_I_gatase-like"/>
</dbReference>
<dbReference type="GO" id="GO:0006508">
    <property type="term" value="P:proteolysis"/>
    <property type="evidence" value="ECO:0007669"/>
    <property type="project" value="UniProtKB-KW"/>
</dbReference>
<dbReference type="InterPro" id="IPR005320">
    <property type="entry name" value="Peptidase_S51"/>
</dbReference>
<reference evidence="6" key="1">
    <citation type="journal article" date="2019" name="Int. J. Syst. Evol. Microbiol.">
        <title>The Global Catalogue of Microorganisms (GCM) 10K type strain sequencing project: providing services to taxonomists for standard genome sequencing and annotation.</title>
        <authorList>
            <consortium name="The Broad Institute Genomics Platform"/>
            <consortium name="The Broad Institute Genome Sequencing Center for Infectious Disease"/>
            <person name="Wu L."/>
            <person name="Ma J."/>
        </authorList>
    </citation>
    <scope>NUCLEOTIDE SEQUENCE [LARGE SCALE GENOMIC DNA]</scope>
    <source>
        <strain evidence="6">CGMCC 1.10130</strain>
    </source>
</reference>
<evidence type="ECO:0000256" key="2">
    <source>
        <dbReference type="ARBA" id="ARBA00022670"/>
    </source>
</evidence>
<dbReference type="NCBIfam" id="NF003642">
    <property type="entry name" value="PRK05282.1"/>
    <property type="match status" value="1"/>
</dbReference>
<dbReference type="AlphaFoldDB" id="A0A8J2U5E9"/>
<comment type="caution">
    <text evidence="5">The sequence shown here is derived from an EMBL/GenBank/DDBJ whole genome shotgun (WGS) entry which is preliminary data.</text>
</comment>
<evidence type="ECO:0000313" key="6">
    <source>
        <dbReference type="Proteomes" id="UP000619743"/>
    </source>
</evidence>
<dbReference type="PANTHER" id="PTHR20842">
    <property type="entry name" value="PROTEASE S51 ALPHA-ASPARTYL DIPEPTIDASE"/>
    <property type="match status" value="1"/>
</dbReference>
<evidence type="ECO:0000256" key="3">
    <source>
        <dbReference type="ARBA" id="ARBA00022801"/>
    </source>
</evidence>
<evidence type="ECO:0000256" key="1">
    <source>
        <dbReference type="ARBA" id="ARBA00006534"/>
    </source>
</evidence>
<protein>
    <submittedName>
        <fullName evidence="5">Peptidase E</fullName>
    </submittedName>
</protein>
<name>A0A8J2U5E9_9GAMM</name>
<evidence type="ECO:0000256" key="4">
    <source>
        <dbReference type="ARBA" id="ARBA00022825"/>
    </source>
</evidence>
<dbReference type="Pfam" id="PF03575">
    <property type="entry name" value="Peptidase_S51"/>
    <property type="match status" value="1"/>
</dbReference>
<accession>A0A8J2U5E9</accession>
<dbReference type="Gene3D" id="3.40.50.880">
    <property type="match status" value="1"/>
</dbReference>
<keyword evidence="3" id="KW-0378">Hydrolase</keyword>
<dbReference type="PANTHER" id="PTHR20842:SF0">
    <property type="entry name" value="ALPHA-ASPARTYL DIPEPTIDASE"/>
    <property type="match status" value="1"/>
</dbReference>
<keyword evidence="4" id="KW-0720">Serine protease</keyword>
<dbReference type="EMBL" id="BMDX01000008">
    <property type="protein sequence ID" value="GGA77778.1"/>
    <property type="molecule type" value="Genomic_DNA"/>
</dbReference>
<dbReference type="Proteomes" id="UP000619743">
    <property type="component" value="Unassembled WGS sequence"/>
</dbReference>
<dbReference type="SUPFAM" id="SSF52317">
    <property type="entry name" value="Class I glutamine amidotransferase-like"/>
    <property type="match status" value="1"/>
</dbReference>
<keyword evidence="2" id="KW-0645">Protease</keyword>
<keyword evidence="6" id="KW-1185">Reference proteome</keyword>
<organism evidence="5 6">
    <name type="scientific">Neiella marina</name>
    <dbReference type="NCBI Taxonomy" id="508461"/>
    <lineage>
        <taxon>Bacteria</taxon>
        <taxon>Pseudomonadati</taxon>
        <taxon>Pseudomonadota</taxon>
        <taxon>Gammaproteobacteria</taxon>
        <taxon>Alteromonadales</taxon>
        <taxon>Echinimonadaceae</taxon>
        <taxon>Neiella</taxon>
    </lineage>
</organism>
<sequence>MFLEPLPAYGNLTTLTEFSESNMNNKHLLLLSASRAGNTPYLSHALPLIKPLIDASIKRIVFIPYAGVTVTHSDYTDMVQQALAPLAVEIRNIDDYDKPDQAIFDADAVFVGGGNTFRLLERLYALQLMEPLKIRVNEGMPYVGWSAGSNIAGPTIRTTNDMPIIEPPSLAALDFVPFQLNPHYTEWKPDEHNGETRLQRLTEYLALNPTERVLAMPEGNGLLVSGNQAQIIGEPTSYWITVGGAKTAIATNSAFTLA</sequence>
<dbReference type="CDD" id="cd03146">
    <property type="entry name" value="GAT1_Peptidase_E"/>
    <property type="match status" value="1"/>
</dbReference>
<proteinExistence type="inferred from homology"/>
<gene>
    <name evidence="5" type="primary">pepE</name>
    <name evidence="5" type="ORF">GCM10011369_19640</name>
</gene>
<dbReference type="GO" id="GO:0008236">
    <property type="term" value="F:serine-type peptidase activity"/>
    <property type="evidence" value="ECO:0007669"/>
    <property type="project" value="UniProtKB-KW"/>
</dbReference>
<comment type="similarity">
    <text evidence="1">Belongs to the peptidase S51 family.</text>
</comment>